<evidence type="ECO:0000256" key="7">
    <source>
        <dbReference type="ARBA" id="ARBA00023002"/>
    </source>
</evidence>
<keyword evidence="13" id="KW-1185">Reference proteome</keyword>
<reference evidence="12 13" key="1">
    <citation type="submission" date="2021-12" db="EMBL/GenBank/DDBJ databases">
        <title>High titer production of polyol ester of fatty acids by Rhodotorula paludigena BS15 towards product separation-free biomass refinery.</title>
        <authorList>
            <person name="Mano J."/>
            <person name="Ono H."/>
            <person name="Tanaka T."/>
            <person name="Naito K."/>
            <person name="Sushida H."/>
            <person name="Ike M."/>
            <person name="Tokuyasu K."/>
            <person name="Kitaoka M."/>
        </authorList>
    </citation>
    <scope>NUCLEOTIDE SEQUENCE [LARGE SCALE GENOMIC DNA]</scope>
    <source>
        <strain evidence="12 13">BS15</strain>
    </source>
</reference>
<feature type="transmembrane region" description="Helical" evidence="10">
    <location>
        <begin position="247"/>
        <end position="265"/>
    </location>
</feature>
<evidence type="ECO:0000256" key="3">
    <source>
        <dbReference type="ARBA" id="ARBA00022448"/>
    </source>
</evidence>
<dbReference type="InterPro" id="IPR013121">
    <property type="entry name" value="Fe_red_NAD-bd_6"/>
</dbReference>
<dbReference type="SFLD" id="SFLDG01168">
    <property type="entry name" value="Ferric_reductase_subgroup_(FRE"/>
    <property type="match status" value="1"/>
</dbReference>
<evidence type="ECO:0000256" key="6">
    <source>
        <dbReference type="ARBA" id="ARBA00022989"/>
    </source>
</evidence>
<comment type="subcellular location">
    <subcellularLocation>
        <location evidence="1">Membrane</location>
        <topology evidence="1">Multi-pass membrane protein</topology>
    </subcellularLocation>
</comment>
<keyword evidence="9 10" id="KW-0472">Membrane</keyword>
<evidence type="ECO:0000256" key="10">
    <source>
        <dbReference type="SAM" id="Phobius"/>
    </source>
</evidence>
<dbReference type="AlphaFoldDB" id="A0AAV5GW34"/>
<dbReference type="EMBL" id="BQKY01000016">
    <property type="protein sequence ID" value="GJN94184.1"/>
    <property type="molecule type" value="Genomic_DNA"/>
</dbReference>
<dbReference type="InterPro" id="IPR039261">
    <property type="entry name" value="FNR_nucleotide-bd"/>
</dbReference>
<feature type="transmembrane region" description="Helical" evidence="10">
    <location>
        <begin position="277"/>
        <end position="297"/>
    </location>
</feature>
<protein>
    <recommendedName>
        <fullName evidence="11">FAD-binding FR-type domain-containing protein</fullName>
    </recommendedName>
</protein>
<sequence>MASIAAAALHAGADLVRRHDYSHLTDAQILELTHDPFEESTKYSKAAVICLSSVIGFFGVLNGLKLAVRNNTRITRIPAYQRSVALCRYIDAIQPKALGFIRFPSAGAIALIVAFWLFILIWTFAQQPLYYSDWDLGSAPLAIRAGMFALGCFPFILAFGAKWNIVGFVVGCSPEKLKTFHSWLSHLFRSRTRQNEDGLNPDGLSEVNYSWHVRGMVYYWSGIAAIVPLCWLCWASFAPIRKWSPAFFRYTHYISAILFSAFFYLHCNNVLNSWEYLYAAAGVYFASLAARWSLLAIRNGRKVSRATVELLADDAVRVTVPVTGRKWAAGQHFFVNFFKLRAFDNRPYTVSNAHSVTSDHLTLVFRINPSSGLGPRLLSLAASNASTPVLLDGPYGGPSAARRDLARRETLVLVAGGAGMAHCAAVLEDACARIKRGESVGVKKIHVYWAVRNKTVKSWFDEQLCRATQNLPADLVSFHLFVTGGNDDADSLTSEKAQSELSTEKLKETPSIESGSVFTASTSSALLVPWTTHSGRPALASLLTELFDTAAPGSSIGIASCGPHGLTTDVSRAVAKRQRKIAFQGVSQGVAEVELHTESLDW</sequence>
<dbReference type="SUPFAM" id="SSF52343">
    <property type="entry name" value="Ferredoxin reductase-like, C-terminal NADP-linked domain"/>
    <property type="match status" value="1"/>
</dbReference>
<evidence type="ECO:0000256" key="4">
    <source>
        <dbReference type="ARBA" id="ARBA00022692"/>
    </source>
</evidence>
<dbReference type="Pfam" id="PF08030">
    <property type="entry name" value="NAD_binding_6"/>
    <property type="match status" value="1"/>
</dbReference>
<dbReference type="PANTHER" id="PTHR32361:SF23">
    <property type="entry name" value="FERRIC-CHELATE REDUCTASE"/>
    <property type="match status" value="1"/>
</dbReference>
<feature type="transmembrane region" description="Helical" evidence="10">
    <location>
        <begin position="217"/>
        <end position="235"/>
    </location>
</feature>
<keyword evidence="3" id="KW-0813">Transport</keyword>
<evidence type="ECO:0000259" key="11">
    <source>
        <dbReference type="PROSITE" id="PS51384"/>
    </source>
</evidence>
<comment type="caution">
    <text evidence="12">The sequence shown here is derived from an EMBL/GenBank/DDBJ whole genome shotgun (WGS) entry which is preliminary data.</text>
</comment>
<gene>
    <name evidence="12" type="ORF">Rhopal_007258-T1</name>
</gene>
<dbReference type="Gene3D" id="3.40.50.80">
    <property type="entry name" value="Nucleotide-binding domain of ferredoxin-NADP reductase (FNR) module"/>
    <property type="match status" value="1"/>
</dbReference>
<evidence type="ECO:0000256" key="1">
    <source>
        <dbReference type="ARBA" id="ARBA00004141"/>
    </source>
</evidence>
<proteinExistence type="inferred from homology"/>
<dbReference type="Pfam" id="PF01794">
    <property type="entry name" value="Ferric_reduct"/>
    <property type="match status" value="1"/>
</dbReference>
<dbReference type="GO" id="GO:0015677">
    <property type="term" value="P:copper ion import"/>
    <property type="evidence" value="ECO:0007669"/>
    <property type="project" value="TreeGrafter"/>
</dbReference>
<keyword evidence="7" id="KW-0560">Oxidoreductase</keyword>
<comment type="similarity">
    <text evidence="2">Belongs to the ferric reductase (FRE) family.</text>
</comment>
<name>A0AAV5GW34_9BASI</name>
<keyword evidence="5" id="KW-0249">Electron transport</keyword>
<feature type="domain" description="FAD-binding FR-type" evidence="11">
    <location>
        <begin position="298"/>
        <end position="401"/>
    </location>
</feature>
<dbReference type="InterPro" id="IPR017927">
    <property type="entry name" value="FAD-bd_FR_type"/>
</dbReference>
<feature type="transmembrane region" description="Helical" evidence="10">
    <location>
        <begin position="106"/>
        <end position="125"/>
    </location>
</feature>
<keyword evidence="6 10" id="KW-1133">Transmembrane helix</keyword>
<evidence type="ECO:0000256" key="2">
    <source>
        <dbReference type="ARBA" id="ARBA00006278"/>
    </source>
</evidence>
<evidence type="ECO:0000256" key="8">
    <source>
        <dbReference type="ARBA" id="ARBA00023065"/>
    </source>
</evidence>
<keyword evidence="4 10" id="KW-0812">Transmembrane</keyword>
<dbReference type="PANTHER" id="PTHR32361">
    <property type="entry name" value="FERRIC/CUPRIC REDUCTASE TRANSMEMBRANE COMPONENT"/>
    <property type="match status" value="1"/>
</dbReference>
<organism evidence="12 13">
    <name type="scientific">Rhodotorula paludigena</name>
    <dbReference type="NCBI Taxonomy" id="86838"/>
    <lineage>
        <taxon>Eukaryota</taxon>
        <taxon>Fungi</taxon>
        <taxon>Dikarya</taxon>
        <taxon>Basidiomycota</taxon>
        <taxon>Pucciniomycotina</taxon>
        <taxon>Microbotryomycetes</taxon>
        <taxon>Sporidiobolales</taxon>
        <taxon>Sporidiobolaceae</taxon>
        <taxon>Rhodotorula</taxon>
    </lineage>
</organism>
<dbReference type="Proteomes" id="UP001342314">
    <property type="component" value="Unassembled WGS sequence"/>
</dbReference>
<dbReference type="InterPro" id="IPR051410">
    <property type="entry name" value="Ferric/Cupric_Reductase"/>
</dbReference>
<dbReference type="GO" id="GO:0006826">
    <property type="term" value="P:iron ion transport"/>
    <property type="evidence" value="ECO:0007669"/>
    <property type="project" value="TreeGrafter"/>
</dbReference>
<dbReference type="SFLD" id="SFLDS00052">
    <property type="entry name" value="Ferric_Reductase_Domain"/>
    <property type="match status" value="1"/>
</dbReference>
<keyword evidence="8" id="KW-0406">Ion transport</keyword>
<dbReference type="GO" id="GO:0006879">
    <property type="term" value="P:intracellular iron ion homeostasis"/>
    <property type="evidence" value="ECO:0007669"/>
    <property type="project" value="TreeGrafter"/>
</dbReference>
<dbReference type="GO" id="GO:0005886">
    <property type="term" value="C:plasma membrane"/>
    <property type="evidence" value="ECO:0007669"/>
    <property type="project" value="TreeGrafter"/>
</dbReference>
<feature type="transmembrane region" description="Helical" evidence="10">
    <location>
        <begin position="46"/>
        <end position="68"/>
    </location>
</feature>
<dbReference type="CDD" id="cd06186">
    <property type="entry name" value="NOX_Duox_like_FAD_NADP"/>
    <property type="match status" value="1"/>
</dbReference>
<evidence type="ECO:0000313" key="12">
    <source>
        <dbReference type="EMBL" id="GJN94184.1"/>
    </source>
</evidence>
<dbReference type="GO" id="GO:0000293">
    <property type="term" value="F:ferric-chelate reductase activity"/>
    <property type="evidence" value="ECO:0007669"/>
    <property type="project" value="UniProtKB-ARBA"/>
</dbReference>
<dbReference type="InterPro" id="IPR013112">
    <property type="entry name" value="FAD-bd_8"/>
</dbReference>
<dbReference type="PROSITE" id="PS51384">
    <property type="entry name" value="FAD_FR"/>
    <property type="match status" value="1"/>
</dbReference>
<dbReference type="Pfam" id="PF08022">
    <property type="entry name" value="FAD_binding_8"/>
    <property type="match status" value="1"/>
</dbReference>
<evidence type="ECO:0000313" key="13">
    <source>
        <dbReference type="Proteomes" id="UP001342314"/>
    </source>
</evidence>
<accession>A0AAV5GW34</accession>
<dbReference type="InterPro" id="IPR013130">
    <property type="entry name" value="Fe3_Rdtase_TM_dom"/>
</dbReference>
<evidence type="ECO:0000256" key="9">
    <source>
        <dbReference type="ARBA" id="ARBA00023136"/>
    </source>
</evidence>
<evidence type="ECO:0000256" key="5">
    <source>
        <dbReference type="ARBA" id="ARBA00022982"/>
    </source>
</evidence>